<sequence length="62" mass="6964">MVHCCSPDELQLRTLMFLLIRCSSLISHNLLQAFAHEAFDKELLAAGFLMSINCMCTDSLCN</sequence>
<reference evidence="1" key="1">
    <citation type="submission" date="2014-09" db="EMBL/GenBank/DDBJ databases">
        <authorList>
            <person name="Magalhaes I.L.F."/>
            <person name="Oliveira U."/>
            <person name="Santos F.R."/>
            <person name="Vidigal T.H.D.A."/>
            <person name="Brescovit A.D."/>
            <person name="Santos A.J."/>
        </authorList>
    </citation>
    <scope>NUCLEOTIDE SEQUENCE</scope>
    <source>
        <tissue evidence="1">Shoot tissue taken approximately 20 cm above the soil surface</tissue>
    </source>
</reference>
<name>A0A0A9A7A1_ARUDO</name>
<organism evidence="1">
    <name type="scientific">Arundo donax</name>
    <name type="common">Giant reed</name>
    <name type="synonym">Donax arundinaceus</name>
    <dbReference type="NCBI Taxonomy" id="35708"/>
    <lineage>
        <taxon>Eukaryota</taxon>
        <taxon>Viridiplantae</taxon>
        <taxon>Streptophyta</taxon>
        <taxon>Embryophyta</taxon>
        <taxon>Tracheophyta</taxon>
        <taxon>Spermatophyta</taxon>
        <taxon>Magnoliopsida</taxon>
        <taxon>Liliopsida</taxon>
        <taxon>Poales</taxon>
        <taxon>Poaceae</taxon>
        <taxon>PACMAD clade</taxon>
        <taxon>Arundinoideae</taxon>
        <taxon>Arundineae</taxon>
        <taxon>Arundo</taxon>
    </lineage>
</organism>
<dbReference type="EMBL" id="GBRH01254978">
    <property type="protein sequence ID" value="JAD42917.1"/>
    <property type="molecule type" value="Transcribed_RNA"/>
</dbReference>
<evidence type="ECO:0000313" key="1">
    <source>
        <dbReference type="EMBL" id="JAD42917.1"/>
    </source>
</evidence>
<reference evidence="1" key="2">
    <citation type="journal article" date="2015" name="Data Brief">
        <title>Shoot transcriptome of the giant reed, Arundo donax.</title>
        <authorList>
            <person name="Barrero R.A."/>
            <person name="Guerrero F.D."/>
            <person name="Moolhuijzen P."/>
            <person name="Goolsby J.A."/>
            <person name="Tidwell J."/>
            <person name="Bellgard S.E."/>
            <person name="Bellgard M.I."/>
        </authorList>
    </citation>
    <scope>NUCLEOTIDE SEQUENCE</scope>
    <source>
        <tissue evidence="1">Shoot tissue taken approximately 20 cm above the soil surface</tissue>
    </source>
</reference>
<proteinExistence type="predicted"/>
<dbReference type="AlphaFoldDB" id="A0A0A9A7A1"/>
<protein>
    <submittedName>
        <fullName evidence="1">Uncharacterized protein</fullName>
    </submittedName>
</protein>
<accession>A0A0A9A7A1</accession>